<evidence type="ECO:0000313" key="3">
    <source>
        <dbReference type="Proteomes" id="UP000191672"/>
    </source>
</evidence>
<evidence type="ECO:0000313" key="2">
    <source>
        <dbReference type="EMBL" id="OQD81404.1"/>
    </source>
</evidence>
<dbReference type="OrthoDB" id="4726568at2759"/>
<feature type="signal peptide" evidence="1">
    <location>
        <begin position="1"/>
        <end position="19"/>
    </location>
</feature>
<sequence>MRFPSIAAAVLVLAHLGLAIPLNEEVPALKSLSGDLIQPRTVDVGTVNRQTDNSMQDFVVRGLNAAENALAILEGRTTATCWDNKALHWVAERAARHTTYFALRTYLVVGTASTQTLCAALDGGVACHAIAGVIASALGAVLFVDSKGAVSAIGVNPSNGDIEMGPTRRSLPSPEYHENLVRGLSNAGLNYDNLEHVDIPSLNHQKRSYDAPDLIHRTMIRGIAVGDVTHDFALNHYSNGHSSIDLGAPNETLHSDPTSKRAKRNTFGHKGFKISYTRKRSPSITKDESNYITGQIAKDFSEQSFSQTGWQSYIGLVKQSDNKADVYFKISAQNAGFSLDYDDVNECGQLAWALTA</sequence>
<gene>
    <name evidence="2" type="ORF">PENANT_c027G03565</name>
</gene>
<comment type="caution">
    <text evidence="2">The sequence shown here is derived from an EMBL/GenBank/DDBJ whole genome shotgun (WGS) entry which is preliminary data.</text>
</comment>
<protein>
    <recommendedName>
        <fullName evidence="4">FTP domain-containing protein</fullName>
    </recommendedName>
</protein>
<dbReference type="Proteomes" id="UP000191672">
    <property type="component" value="Unassembled WGS sequence"/>
</dbReference>
<dbReference type="AlphaFoldDB" id="A0A1V6PWK9"/>
<name>A0A1V6PWK9_9EURO</name>
<keyword evidence="1" id="KW-0732">Signal</keyword>
<accession>A0A1V6PWK9</accession>
<dbReference type="EMBL" id="MDYN01000027">
    <property type="protein sequence ID" value="OQD81404.1"/>
    <property type="molecule type" value="Genomic_DNA"/>
</dbReference>
<reference evidence="3" key="1">
    <citation type="journal article" date="2017" name="Nat. Microbiol.">
        <title>Global analysis of biosynthetic gene clusters reveals vast potential of secondary metabolite production in Penicillium species.</title>
        <authorList>
            <person name="Nielsen J.C."/>
            <person name="Grijseels S."/>
            <person name="Prigent S."/>
            <person name="Ji B."/>
            <person name="Dainat J."/>
            <person name="Nielsen K.F."/>
            <person name="Frisvad J.C."/>
            <person name="Workman M."/>
            <person name="Nielsen J."/>
        </authorList>
    </citation>
    <scope>NUCLEOTIDE SEQUENCE [LARGE SCALE GENOMIC DNA]</scope>
    <source>
        <strain evidence="3">IBT 31811</strain>
    </source>
</reference>
<organism evidence="2 3">
    <name type="scientific">Penicillium antarcticum</name>
    <dbReference type="NCBI Taxonomy" id="416450"/>
    <lineage>
        <taxon>Eukaryota</taxon>
        <taxon>Fungi</taxon>
        <taxon>Dikarya</taxon>
        <taxon>Ascomycota</taxon>
        <taxon>Pezizomycotina</taxon>
        <taxon>Eurotiomycetes</taxon>
        <taxon>Eurotiomycetidae</taxon>
        <taxon>Eurotiales</taxon>
        <taxon>Aspergillaceae</taxon>
        <taxon>Penicillium</taxon>
    </lineage>
</organism>
<evidence type="ECO:0000256" key="1">
    <source>
        <dbReference type="SAM" id="SignalP"/>
    </source>
</evidence>
<proteinExistence type="predicted"/>
<keyword evidence="3" id="KW-1185">Reference proteome</keyword>
<feature type="chain" id="PRO_5013184139" description="FTP domain-containing protein" evidence="1">
    <location>
        <begin position="20"/>
        <end position="356"/>
    </location>
</feature>
<evidence type="ECO:0008006" key="4">
    <source>
        <dbReference type="Google" id="ProtNLM"/>
    </source>
</evidence>